<name>A0A3Q3J2M7_MONAL</name>
<reference evidence="7" key="1">
    <citation type="submission" date="2025-08" db="UniProtKB">
        <authorList>
            <consortium name="Ensembl"/>
        </authorList>
    </citation>
    <scope>IDENTIFICATION</scope>
</reference>
<dbReference type="SUPFAM" id="SSF57716">
    <property type="entry name" value="Glucocorticoid receptor-like (DNA-binding domain)"/>
    <property type="match status" value="1"/>
</dbReference>
<organism evidence="7 8">
    <name type="scientific">Monopterus albus</name>
    <name type="common">Swamp eel</name>
    <dbReference type="NCBI Taxonomy" id="43700"/>
    <lineage>
        <taxon>Eukaryota</taxon>
        <taxon>Metazoa</taxon>
        <taxon>Chordata</taxon>
        <taxon>Craniata</taxon>
        <taxon>Vertebrata</taxon>
        <taxon>Euteleostomi</taxon>
        <taxon>Actinopterygii</taxon>
        <taxon>Neopterygii</taxon>
        <taxon>Teleostei</taxon>
        <taxon>Neoteleostei</taxon>
        <taxon>Acanthomorphata</taxon>
        <taxon>Anabantaria</taxon>
        <taxon>Synbranchiformes</taxon>
        <taxon>Synbranchidae</taxon>
        <taxon>Monopterus</taxon>
    </lineage>
</organism>
<keyword evidence="8" id="KW-1185">Reference proteome</keyword>
<protein>
    <recommendedName>
        <fullName evidence="6">THAP-type domain-containing protein</fullName>
    </recommendedName>
</protein>
<reference evidence="7" key="2">
    <citation type="submission" date="2025-09" db="UniProtKB">
        <authorList>
            <consortium name="Ensembl"/>
        </authorList>
    </citation>
    <scope>IDENTIFICATION</scope>
</reference>
<dbReference type="PROSITE" id="PS50950">
    <property type="entry name" value="ZF_THAP"/>
    <property type="match status" value="1"/>
</dbReference>
<accession>A0A3Q3J2M7</accession>
<dbReference type="SMART" id="SM00980">
    <property type="entry name" value="THAP"/>
    <property type="match status" value="1"/>
</dbReference>
<keyword evidence="4 5" id="KW-0238">DNA-binding</keyword>
<dbReference type="GO" id="GO:0008270">
    <property type="term" value="F:zinc ion binding"/>
    <property type="evidence" value="ECO:0007669"/>
    <property type="project" value="UniProtKB-KW"/>
</dbReference>
<dbReference type="PANTHER" id="PTHR47696">
    <property type="entry name" value="THAP DOMAIN-CONTAINING PROTEIN 2"/>
    <property type="match status" value="1"/>
</dbReference>
<keyword evidence="1" id="KW-0479">Metal-binding</keyword>
<proteinExistence type="predicted"/>
<evidence type="ECO:0000256" key="3">
    <source>
        <dbReference type="ARBA" id="ARBA00022833"/>
    </source>
</evidence>
<keyword evidence="3" id="KW-0862">Zinc</keyword>
<dbReference type="InterPro" id="IPR026521">
    <property type="entry name" value="THAP2"/>
</dbReference>
<dbReference type="Proteomes" id="UP000261600">
    <property type="component" value="Unplaced"/>
</dbReference>
<dbReference type="InterPro" id="IPR006612">
    <property type="entry name" value="THAP_Znf"/>
</dbReference>
<evidence type="ECO:0000313" key="7">
    <source>
        <dbReference type="Ensembl" id="ENSMALP00000007357.1"/>
    </source>
</evidence>
<dbReference type="GO" id="GO:0003677">
    <property type="term" value="F:DNA binding"/>
    <property type="evidence" value="ECO:0007669"/>
    <property type="project" value="UniProtKB-UniRule"/>
</dbReference>
<dbReference type="Ensembl" id="ENSMALT00000007509.1">
    <property type="protein sequence ID" value="ENSMALP00000007357.1"/>
    <property type="gene ID" value="ENSMALG00000005230.1"/>
</dbReference>
<evidence type="ECO:0000256" key="2">
    <source>
        <dbReference type="ARBA" id="ARBA00022771"/>
    </source>
</evidence>
<dbReference type="Pfam" id="PF05485">
    <property type="entry name" value="THAP"/>
    <property type="match status" value="1"/>
</dbReference>
<evidence type="ECO:0000313" key="8">
    <source>
        <dbReference type="Proteomes" id="UP000261600"/>
    </source>
</evidence>
<feature type="domain" description="THAP-type" evidence="6">
    <location>
        <begin position="1"/>
        <end position="74"/>
    </location>
</feature>
<keyword evidence="2 5" id="KW-0863">Zinc-finger</keyword>
<evidence type="ECO:0000256" key="1">
    <source>
        <dbReference type="ARBA" id="ARBA00022723"/>
    </source>
</evidence>
<dbReference type="AlphaFoldDB" id="A0A3Q3J2M7"/>
<evidence type="ECO:0000256" key="4">
    <source>
        <dbReference type="ARBA" id="ARBA00023125"/>
    </source>
</evidence>
<dbReference type="PANTHER" id="PTHR47696:SF1">
    <property type="entry name" value="THAP DOMAIN-CONTAINING PROTEIN 2"/>
    <property type="match status" value="1"/>
</dbReference>
<evidence type="ECO:0000256" key="5">
    <source>
        <dbReference type="PROSITE-ProRule" id="PRU00309"/>
    </source>
</evidence>
<evidence type="ECO:0000259" key="6">
    <source>
        <dbReference type="PROSITE" id="PS50950"/>
    </source>
</evidence>
<sequence length="80" mass="9273">MPQSCAAWGCSKRSTAETRSHRDYLSQQWETTFRRERFSASSSTVLCSEHFRQEDFDRTGQTVRIRNGVIPSVFCFPAHL</sequence>